<dbReference type="EMBL" id="JAGQLN010000004">
    <property type="protein sequence ID" value="MCA9376551.1"/>
    <property type="molecule type" value="Genomic_DNA"/>
</dbReference>
<accession>A0A955I2A7</accession>
<evidence type="ECO:0000259" key="7">
    <source>
        <dbReference type="PROSITE" id="PS51352"/>
    </source>
</evidence>
<keyword evidence="4" id="KW-1015">Disulfide bond</keyword>
<keyword evidence="6" id="KW-1133">Transmembrane helix</keyword>
<dbReference type="Pfam" id="PF13462">
    <property type="entry name" value="Thioredoxin_4"/>
    <property type="match status" value="1"/>
</dbReference>
<feature type="domain" description="Thioredoxin" evidence="7">
    <location>
        <begin position="32"/>
        <end position="219"/>
    </location>
</feature>
<evidence type="ECO:0000256" key="3">
    <source>
        <dbReference type="ARBA" id="ARBA00023002"/>
    </source>
</evidence>
<evidence type="ECO:0000256" key="4">
    <source>
        <dbReference type="ARBA" id="ARBA00023157"/>
    </source>
</evidence>
<name>A0A955I2A7_9BACT</name>
<keyword evidence="5" id="KW-0676">Redox-active center</keyword>
<dbReference type="GO" id="GO:0016491">
    <property type="term" value="F:oxidoreductase activity"/>
    <property type="evidence" value="ECO:0007669"/>
    <property type="project" value="UniProtKB-KW"/>
</dbReference>
<organism evidence="8 9">
    <name type="scientific">Candidatus Dojkabacteria bacterium</name>
    <dbReference type="NCBI Taxonomy" id="2099670"/>
    <lineage>
        <taxon>Bacteria</taxon>
        <taxon>Candidatus Dojkabacteria</taxon>
    </lineage>
</organism>
<sequence>MEELKERLKPVLIVVGLSVVGLLFVVLLGSSGGSKQKVDDGILQTAVSVGDKARGKLDSKVVVTEFADFQCPACKTFSPVLQQLFDEYGDRVAFQYRHFPLLSIHPNANEAARAAQVAATEGKFWEMHDLLYERQSDWSKVSGSDAGEIFADYAEELDINRDSFVEAYNSEEIIGIVNSELDQANELRLEGTPTVFVNQKQSRSLSYQDIKDLIELELSAVSTDE</sequence>
<comment type="similarity">
    <text evidence="1">Belongs to the thioredoxin family. DsbA subfamily.</text>
</comment>
<comment type="caution">
    <text evidence="8">The sequence shown here is derived from an EMBL/GenBank/DDBJ whole genome shotgun (WGS) entry which is preliminary data.</text>
</comment>
<dbReference type="PROSITE" id="PS51352">
    <property type="entry name" value="THIOREDOXIN_2"/>
    <property type="match status" value="1"/>
</dbReference>
<keyword evidence="2" id="KW-0732">Signal</keyword>
<proteinExistence type="inferred from homology"/>
<feature type="transmembrane region" description="Helical" evidence="6">
    <location>
        <begin position="12"/>
        <end position="30"/>
    </location>
</feature>
<evidence type="ECO:0000256" key="1">
    <source>
        <dbReference type="ARBA" id="ARBA00005791"/>
    </source>
</evidence>
<evidence type="ECO:0000256" key="6">
    <source>
        <dbReference type="SAM" id="Phobius"/>
    </source>
</evidence>
<dbReference type="InterPro" id="IPR012336">
    <property type="entry name" value="Thioredoxin-like_fold"/>
</dbReference>
<dbReference type="PANTHER" id="PTHR13887:SF14">
    <property type="entry name" value="DISULFIDE BOND FORMATION PROTEIN D"/>
    <property type="match status" value="1"/>
</dbReference>
<dbReference type="InterPro" id="IPR036249">
    <property type="entry name" value="Thioredoxin-like_sf"/>
</dbReference>
<dbReference type="SUPFAM" id="SSF52833">
    <property type="entry name" value="Thioredoxin-like"/>
    <property type="match status" value="1"/>
</dbReference>
<keyword evidence="6" id="KW-0472">Membrane</keyword>
<keyword evidence="3" id="KW-0560">Oxidoreductase</keyword>
<dbReference type="PANTHER" id="PTHR13887">
    <property type="entry name" value="GLUTATHIONE S-TRANSFERASE KAPPA"/>
    <property type="match status" value="1"/>
</dbReference>
<reference evidence="8" key="2">
    <citation type="journal article" date="2021" name="Microbiome">
        <title>Successional dynamics and alternative stable states in a saline activated sludge microbial community over 9 years.</title>
        <authorList>
            <person name="Wang Y."/>
            <person name="Ye J."/>
            <person name="Ju F."/>
            <person name="Liu L."/>
            <person name="Boyd J.A."/>
            <person name="Deng Y."/>
            <person name="Parks D.H."/>
            <person name="Jiang X."/>
            <person name="Yin X."/>
            <person name="Woodcroft B.J."/>
            <person name="Tyson G.W."/>
            <person name="Hugenholtz P."/>
            <person name="Polz M.F."/>
            <person name="Zhang T."/>
        </authorList>
    </citation>
    <scope>NUCLEOTIDE SEQUENCE</scope>
    <source>
        <strain evidence="8">HKST-UBA17</strain>
    </source>
</reference>
<gene>
    <name evidence="8" type="ORF">KC685_01355</name>
</gene>
<protein>
    <submittedName>
        <fullName evidence="8">Thioredoxin domain-containing protein</fullName>
    </submittedName>
</protein>
<evidence type="ECO:0000313" key="8">
    <source>
        <dbReference type="EMBL" id="MCA9376551.1"/>
    </source>
</evidence>
<dbReference type="AlphaFoldDB" id="A0A955I2A7"/>
<keyword evidence="6" id="KW-0812">Transmembrane</keyword>
<dbReference type="Proteomes" id="UP000741282">
    <property type="component" value="Unassembled WGS sequence"/>
</dbReference>
<dbReference type="Gene3D" id="3.40.30.10">
    <property type="entry name" value="Glutaredoxin"/>
    <property type="match status" value="1"/>
</dbReference>
<dbReference type="InterPro" id="IPR013766">
    <property type="entry name" value="Thioredoxin_domain"/>
</dbReference>
<evidence type="ECO:0000256" key="5">
    <source>
        <dbReference type="ARBA" id="ARBA00023284"/>
    </source>
</evidence>
<reference evidence="8" key="1">
    <citation type="submission" date="2020-04" db="EMBL/GenBank/DDBJ databases">
        <authorList>
            <person name="Zhang T."/>
        </authorList>
    </citation>
    <scope>NUCLEOTIDE SEQUENCE</scope>
    <source>
        <strain evidence="8">HKST-UBA17</strain>
    </source>
</reference>
<evidence type="ECO:0000313" key="9">
    <source>
        <dbReference type="Proteomes" id="UP000741282"/>
    </source>
</evidence>
<evidence type="ECO:0000256" key="2">
    <source>
        <dbReference type="ARBA" id="ARBA00022729"/>
    </source>
</evidence>